<feature type="region of interest" description="Disordered" evidence="1">
    <location>
        <begin position="35"/>
        <end position="59"/>
    </location>
</feature>
<accession>A0ABQ8UWD8</accession>
<evidence type="ECO:0000256" key="1">
    <source>
        <dbReference type="SAM" id="MobiDB-lite"/>
    </source>
</evidence>
<feature type="compositionally biased region" description="Low complexity" evidence="1">
    <location>
        <begin position="47"/>
        <end position="58"/>
    </location>
</feature>
<sequence length="130" mass="13562">MLDGRAGITASPVEPGMVCLVILVGVPRVCNLANQGESQSSIPTADSTGVTSSPPSTGQMSVRQSAAFCVCAVPGFPPFSEPHRGFLPPQTPSPSSLSSVRKVVPRGPLPFEPREALIWQTCLIPSQPPI</sequence>
<dbReference type="Proteomes" id="UP001141327">
    <property type="component" value="Unassembled WGS sequence"/>
</dbReference>
<feature type="region of interest" description="Disordered" evidence="1">
    <location>
        <begin position="82"/>
        <end position="102"/>
    </location>
</feature>
<organism evidence="2 3">
    <name type="scientific">Paratrimastix pyriformis</name>
    <dbReference type="NCBI Taxonomy" id="342808"/>
    <lineage>
        <taxon>Eukaryota</taxon>
        <taxon>Metamonada</taxon>
        <taxon>Preaxostyla</taxon>
        <taxon>Paratrimastigidae</taxon>
        <taxon>Paratrimastix</taxon>
    </lineage>
</organism>
<gene>
    <name evidence="2" type="ORF">PAPYR_1572</name>
</gene>
<name>A0ABQ8UWD8_9EUKA</name>
<evidence type="ECO:0000313" key="3">
    <source>
        <dbReference type="Proteomes" id="UP001141327"/>
    </source>
</evidence>
<keyword evidence="3" id="KW-1185">Reference proteome</keyword>
<evidence type="ECO:0000313" key="2">
    <source>
        <dbReference type="EMBL" id="KAJ4461885.1"/>
    </source>
</evidence>
<feature type="compositionally biased region" description="Low complexity" evidence="1">
    <location>
        <begin position="93"/>
        <end position="102"/>
    </location>
</feature>
<protein>
    <submittedName>
        <fullName evidence="2">Uncharacterized protein</fullName>
    </submittedName>
</protein>
<proteinExistence type="predicted"/>
<reference evidence="2" key="1">
    <citation type="journal article" date="2022" name="bioRxiv">
        <title>Genomics of Preaxostyla Flagellates Illuminates Evolutionary Transitions and the Path Towards Mitochondrial Loss.</title>
        <authorList>
            <person name="Novak L.V.F."/>
            <person name="Treitli S.C."/>
            <person name="Pyrih J."/>
            <person name="Halakuc P."/>
            <person name="Pipaliya S.V."/>
            <person name="Vacek V."/>
            <person name="Brzon O."/>
            <person name="Soukal P."/>
            <person name="Eme L."/>
            <person name="Dacks J.B."/>
            <person name="Karnkowska A."/>
            <person name="Elias M."/>
            <person name="Hampl V."/>
        </authorList>
    </citation>
    <scope>NUCLEOTIDE SEQUENCE</scope>
    <source>
        <strain evidence="2">RCP-MX</strain>
    </source>
</reference>
<dbReference type="EMBL" id="JAPMOS010000005">
    <property type="protein sequence ID" value="KAJ4461885.1"/>
    <property type="molecule type" value="Genomic_DNA"/>
</dbReference>
<feature type="compositionally biased region" description="Polar residues" evidence="1">
    <location>
        <begin position="35"/>
        <end position="46"/>
    </location>
</feature>
<comment type="caution">
    <text evidence="2">The sequence shown here is derived from an EMBL/GenBank/DDBJ whole genome shotgun (WGS) entry which is preliminary data.</text>
</comment>